<keyword evidence="17" id="KW-1185">Reference proteome</keyword>
<reference evidence="17" key="1">
    <citation type="journal article" date="2019" name="Int. J. Syst. Evol. Microbiol.">
        <title>The Global Catalogue of Microorganisms (GCM) 10K type strain sequencing project: providing services to taxonomists for standard genome sequencing and annotation.</title>
        <authorList>
            <consortium name="The Broad Institute Genomics Platform"/>
            <consortium name="The Broad Institute Genome Sequencing Center for Infectious Disease"/>
            <person name="Wu L."/>
            <person name="Ma J."/>
        </authorList>
    </citation>
    <scope>NUCLEOTIDE SEQUENCE [LARGE SCALE GENOMIC DNA]</scope>
    <source>
        <strain evidence="17">CGMCC 1.10759</strain>
    </source>
</reference>
<organism evidence="16 17">
    <name type="scientific">Steroidobacter flavus</name>
    <dbReference type="NCBI Taxonomy" id="1842136"/>
    <lineage>
        <taxon>Bacteria</taxon>
        <taxon>Pseudomonadati</taxon>
        <taxon>Pseudomonadota</taxon>
        <taxon>Gammaproteobacteria</taxon>
        <taxon>Steroidobacterales</taxon>
        <taxon>Steroidobacteraceae</taxon>
        <taxon>Steroidobacter</taxon>
    </lineage>
</organism>
<dbReference type="InterPro" id="IPR042107">
    <property type="entry name" value="DNA-dir_RNA_pol_bsu_ext_1_sf"/>
</dbReference>
<comment type="similarity">
    <text evidence="6 7">Belongs to the RNA polymerase beta chain family.</text>
</comment>
<evidence type="ECO:0000256" key="2">
    <source>
        <dbReference type="ARBA" id="ARBA00022679"/>
    </source>
</evidence>
<dbReference type="HAMAP" id="MF_01321">
    <property type="entry name" value="RNApol_bact_RpoB"/>
    <property type="match status" value="1"/>
</dbReference>
<evidence type="ECO:0000256" key="1">
    <source>
        <dbReference type="ARBA" id="ARBA00022478"/>
    </source>
</evidence>
<evidence type="ECO:0000256" key="9">
    <source>
        <dbReference type="SAM" id="Coils"/>
    </source>
</evidence>
<dbReference type="GO" id="GO:0000428">
    <property type="term" value="C:DNA-directed RNA polymerase complex"/>
    <property type="evidence" value="ECO:0007669"/>
    <property type="project" value="UniProtKB-KW"/>
</dbReference>
<dbReference type="CDD" id="cd00653">
    <property type="entry name" value="RNA_pol_B_RPB2"/>
    <property type="match status" value="1"/>
</dbReference>
<feature type="coiled-coil region" evidence="9">
    <location>
        <begin position="972"/>
        <end position="999"/>
    </location>
</feature>
<feature type="domain" description="DNA-directed RNA polymerase beta subunit external 1" evidence="15">
    <location>
        <begin position="620"/>
        <end position="685"/>
    </location>
</feature>
<dbReference type="InterPro" id="IPR007641">
    <property type="entry name" value="RNA_pol_Rpb2_7"/>
</dbReference>
<evidence type="ECO:0000256" key="7">
    <source>
        <dbReference type="RuleBase" id="RU000434"/>
    </source>
</evidence>
<evidence type="ECO:0000256" key="4">
    <source>
        <dbReference type="ARBA" id="ARBA00023163"/>
    </source>
</evidence>
<dbReference type="InterPro" id="IPR010243">
    <property type="entry name" value="RNA_pol_bsu_bac"/>
</dbReference>
<dbReference type="Pfam" id="PF04563">
    <property type="entry name" value="RNA_pol_Rpb2_1"/>
    <property type="match status" value="1"/>
</dbReference>
<keyword evidence="2 6" id="KW-0808">Transferase</keyword>
<gene>
    <name evidence="6 16" type="primary">rpoB</name>
    <name evidence="16" type="ORF">ACFPN2_21315</name>
</gene>
<sequence>MAYSFTEKKRIRKDFGKRESILEVPYLLAIQLDSYRKFLQADAPEMARADAGLHAAFKSVFPITSYSGNAILEYVSYRLGDPVFDVKECQMRGLTYAAPLRVKVRLVVYDKETSTPTKKTVKDIREQEVYLGEMPLMTDNGTFVVNGTERVIVSQLHRSPGVFFDHDRGKTHSSGKLLFSARIIPYRGSWLDFEFDPKDCVFARIDRRRKLPVTIILRALGYTEEQMLDMFFDKNTYHLSKNKIEFELIPARLRGETATFTIKVGDEVIVEEGRRVTARHVRQLEQKNISRLEVPKEYLIGKILAHDVFNTETGEILAKANEILTVTVVDKLIEAGVTEIRALYVNDLDRGPYISDTLRIDPTRTRLEALVEIYRMMRPGEPPTKDAAENLFQNLFFNAERYDLSAVGRMKFNRRVHREEIVGPGILYDAAHFSKRTDEFSKELTEKYTDTSDIIAVIKELCDIRNGNGQVDDIDHLGNRRVRSVGEMAENAFRIGLVRVERAVKERLTLAESEGLMPQEMINAKPVAAAVKEFFGSSQLSQFMDQNNPLSEVTHKRRVSALGPGGLTRERAGFEVRDVHPTHYGRVCPIETPEGPNIGLINSLSVYARTNDYGFLETPYRKVVDGKVTEEIDYLSAIEESQYVIAQANATLSDKSEFVDDLVSCRHLNEFMLSSPDKIQYMDVSPKQIVSVAASLIPFLEHDDANRALMGSNMQRQAVPTLRAETPLVGTGMERAVAIDSGVTVVARRGGVIDSVDASRIVVRVHDAETSASEAGVDIYSMTKYTRSNQNTCINQRPLVKAGDVIARGDVLADGPSTNLGELALGQNLLVAFMPWNGYNFEDSILISERVVHDDRFTTIHIEELTCVARDTKLGPEEITADIPNVGDIALAKLDEAGIAFIGAEVKAGDILVGKVTPKGETQLTPEEKLLRAIFGEKASDVKDTSLRVPPGMDGTVIDVRVFTRDGVEKDSRALSIEKSELEKVRKDLEDQRRILEDDLFQRIQAVLLGKPASAGPQKLKAGTILDETYLSSMPREQWLEIRLQDDEENAAVERAAERLKAQRKEFEKRFDEKRAKITAGDDLAPGVLKMVKVYLAVKRRVQPGDKMAGRHGNKGVVSTIIPVEDMPFDEHGTPVDIVLNPLGVPSRMNIGQILETHLGWAAKGIGHKIGRMLDSMAAERATQIRSFLDEVYNKSGGQKADIASLTDDEVIALAGNLRHGVPMATPVFDGAAEEEIKRMLELADLPASGQTTLFDGRTGERFERQVTVGYMYMLKLNHLVDDKMHARSTGPYSLVTQQPLGGKAQFGGQRFGEMEVWALEAYGASYTLQEMLTVKSDDVNGRTQMYKAIVDGNHEMKAGMPESFNVLVKEIRSLGINMELEQESDK</sequence>
<feature type="coiled-coil region" evidence="9">
    <location>
        <begin position="1050"/>
        <end position="1077"/>
    </location>
</feature>
<dbReference type="InterPro" id="IPR007642">
    <property type="entry name" value="RNA_pol_Rpb2_2"/>
</dbReference>
<evidence type="ECO:0000256" key="6">
    <source>
        <dbReference type="HAMAP-Rule" id="MF_01321"/>
    </source>
</evidence>
<dbReference type="InterPro" id="IPR014724">
    <property type="entry name" value="RNA_pol_RPB2_OB-fold"/>
</dbReference>
<dbReference type="Pfam" id="PF04560">
    <property type="entry name" value="RNA_pol_Rpb2_7"/>
    <property type="match status" value="1"/>
</dbReference>
<dbReference type="InterPro" id="IPR037033">
    <property type="entry name" value="DNA-dir_RNAP_su2_hyb_sf"/>
</dbReference>
<dbReference type="Proteomes" id="UP001595904">
    <property type="component" value="Unassembled WGS sequence"/>
</dbReference>
<dbReference type="PROSITE" id="PS01166">
    <property type="entry name" value="RNA_POL_BETA"/>
    <property type="match status" value="1"/>
</dbReference>
<dbReference type="Gene3D" id="3.90.1110.10">
    <property type="entry name" value="RNA polymerase Rpb2, domain 2"/>
    <property type="match status" value="2"/>
</dbReference>
<dbReference type="RefSeq" id="WP_380600358.1">
    <property type="nucleotide sequence ID" value="NZ_JBHSDU010000006.1"/>
</dbReference>
<dbReference type="EC" id="2.7.7.6" evidence="6 8"/>
<evidence type="ECO:0000313" key="17">
    <source>
        <dbReference type="Proteomes" id="UP001595904"/>
    </source>
</evidence>
<dbReference type="InterPro" id="IPR007121">
    <property type="entry name" value="RNA_pol_bsu_CS"/>
</dbReference>
<keyword evidence="9" id="KW-0175">Coiled coil</keyword>
<comment type="subunit">
    <text evidence="6 8">The RNAP catalytic core consists of 2 alpha, 1 beta, 1 beta' and 1 omega subunit. When a sigma factor is associated with the core the holoenzyme is formed, which can initiate transcription.</text>
</comment>
<dbReference type="Pfam" id="PF00562">
    <property type="entry name" value="RNA_pol_Rpb2_6"/>
    <property type="match status" value="1"/>
</dbReference>
<evidence type="ECO:0000259" key="15">
    <source>
        <dbReference type="Pfam" id="PF10385"/>
    </source>
</evidence>
<keyword evidence="3 6" id="KW-0548">Nucleotidyltransferase</keyword>
<proteinExistence type="inferred from homology"/>
<name>A0ABV8SX90_9GAMM</name>
<keyword evidence="1 6" id="KW-0240">DNA-directed RNA polymerase</keyword>
<dbReference type="NCBIfam" id="TIGR02013">
    <property type="entry name" value="rpoB"/>
    <property type="match status" value="1"/>
</dbReference>
<dbReference type="InterPro" id="IPR007120">
    <property type="entry name" value="DNA-dir_RNAP_su2_dom"/>
</dbReference>
<evidence type="ECO:0000313" key="16">
    <source>
        <dbReference type="EMBL" id="MFC4311642.1"/>
    </source>
</evidence>
<dbReference type="Gene3D" id="3.90.1800.10">
    <property type="entry name" value="RNA polymerase alpha subunit dimerisation domain"/>
    <property type="match status" value="1"/>
</dbReference>
<dbReference type="NCBIfam" id="NF001616">
    <property type="entry name" value="PRK00405.1"/>
    <property type="match status" value="1"/>
</dbReference>
<feature type="domain" description="RNA polymerase beta subunit protrusion" evidence="13">
    <location>
        <begin position="27"/>
        <end position="528"/>
    </location>
</feature>
<dbReference type="InterPro" id="IPR015712">
    <property type="entry name" value="DNA-dir_RNA_pol_su2"/>
</dbReference>
<feature type="domain" description="RNA polymerase Rpb2" evidence="12">
    <location>
        <begin position="447"/>
        <end position="483"/>
    </location>
</feature>
<evidence type="ECO:0000256" key="5">
    <source>
        <dbReference type="ARBA" id="ARBA00048552"/>
    </source>
</evidence>
<feature type="domain" description="RNA polymerase Rpb2" evidence="14">
    <location>
        <begin position="542"/>
        <end position="609"/>
    </location>
</feature>
<comment type="caution">
    <text evidence="16">The sequence shown here is derived from an EMBL/GenBank/DDBJ whole genome shotgun (WGS) entry which is preliminary data.</text>
</comment>
<feature type="domain" description="RNA polymerase Rpb2" evidence="12">
    <location>
        <begin position="159"/>
        <end position="305"/>
    </location>
</feature>
<accession>A0ABV8SX90</accession>
<evidence type="ECO:0000259" key="14">
    <source>
        <dbReference type="Pfam" id="PF04565"/>
    </source>
</evidence>
<evidence type="ECO:0000259" key="13">
    <source>
        <dbReference type="Pfam" id="PF04563"/>
    </source>
</evidence>
<dbReference type="Pfam" id="PF04561">
    <property type="entry name" value="RNA_pol_Rpb2_2"/>
    <property type="match status" value="2"/>
</dbReference>
<feature type="domain" description="RNA polymerase Rpb2" evidence="11">
    <location>
        <begin position="1308"/>
        <end position="1383"/>
    </location>
</feature>
<dbReference type="SUPFAM" id="SSF64484">
    <property type="entry name" value="beta and beta-prime subunits of DNA dependent RNA-polymerase"/>
    <property type="match status" value="1"/>
</dbReference>
<evidence type="ECO:0000259" key="12">
    <source>
        <dbReference type="Pfam" id="PF04561"/>
    </source>
</evidence>
<dbReference type="Gene3D" id="3.90.1100.10">
    <property type="match status" value="2"/>
</dbReference>
<dbReference type="InterPro" id="IPR007645">
    <property type="entry name" value="RNA_pol_Rpb2_3"/>
</dbReference>
<protein>
    <recommendedName>
        <fullName evidence="6 8">DNA-directed RNA polymerase subunit beta</fullName>
        <shortName evidence="6">RNAP subunit beta</shortName>
        <ecNumber evidence="6 8">2.7.7.6</ecNumber>
    </recommendedName>
    <alternativeName>
        <fullName evidence="6">RNA polymerase subunit beta</fullName>
    </alternativeName>
    <alternativeName>
        <fullName evidence="6">Transcriptase subunit beta</fullName>
    </alternativeName>
</protein>
<evidence type="ECO:0000259" key="11">
    <source>
        <dbReference type="Pfam" id="PF04560"/>
    </source>
</evidence>
<dbReference type="Pfam" id="PF04565">
    <property type="entry name" value="RNA_pol_Rpb2_3"/>
    <property type="match status" value="1"/>
</dbReference>
<dbReference type="InterPro" id="IPR019462">
    <property type="entry name" value="DNA-dir_RNA_pol_bsu_external_1"/>
</dbReference>
<evidence type="ECO:0000256" key="3">
    <source>
        <dbReference type="ARBA" id="ARBA00022695"/>
    </source>
</evidence>
<dbReference type="Gene3D" id="2.40.270.10">
    <property type="entry name" value="DNA-directed RNA polymerase, subunit 2, domain 6"/>
    <property type="match status" value="2"/>
</dbReference>
<dbReference type="Gene3D" id="2.40.50.150">
    <property type="match status" value="1"/>
</dbReference>
<dbReference type="Gene3D" id="2.40.50.100">
    <property type="match status" value="1"/>
</dbReference>
<dbReference type="Pfam" id="PF10385">
    <property type="entry name" value="RNA_pol_Rpb2_45"/>
    <property type="match status" value="1"/>
</dbReference>
<dbReference type="InterPro" id="IPR007644">
    <property type="entry name" value="RNA_pol_bsu_protrusion"/>
</dbReference>
<dbReference type="Gene3D" id="2.30.150.10">
    <property type="entry name" value="DNA-directed RNA polymerase, beta subunit, external 1 domain"/>
    <property type="match status" value="1"/>
</dbReference>
<evidence type="ECO:0000259" key="10">
    <source>
        <dbReference type="Pfam" id="PF00562"/>
    </source>
</evidence>
<evidence type="ECO:0000256" key="8">
    <source>
        <dbReference type="RuleBase" id="RU363031"/>
    </source>
</evidence>
<dbReference type="GO" id="GO:0003899">
    <property type="term" value="F:DNA-directed RNA polymerase activity"/>
    <property type="evidence" value="ECO:0007669"/>
    <property type="project" value="UniProtKB-EC"/>
</dbReference>
<feature type="domain" description="DNA-directed RNA polymerase subunit 2 hybrid-binding" evidence="10">
    <location>
        <begin position="746"/>
        <end position="1306"/>
    </location>
</feature>
<keyword evidence="4 6" id="KW-0804">Transcription</keyword>
<comment type="catalytic activity">
    <reaction evidence="5 6 8">
        <text>RNA(n) + a ribonucleoside 5'-triphosphate = RNA(n+1) + diphosphate</text>
        <dbReference type="Rhea" id="RHEA:21248"/>
        <dbReference type="Rhea" id="RHEA-COMP:14527"/>
        <dbReference type="Rhea" id="RHEA-COMP:17342"/>
        <dbReference type="ChEBI" id="CHEBI:33019"/>
        <dbReference type="ChEBI" id="CHEBI:61557"/>
        <dbReference type="ChEBI" id="CHEBI:140395"/>
        <dbReference type="EC" id="2.7.7.6"/>
    </reaction>
</comment>
<comment type="function">
    <text evidence="6 8">DNA-dependent RNA polymerase catalyzes the transcription of DNA into RNA using the four ribonucleoside triphosphates as substrates.</text>
</comment>
<dbReference type="EMBL" id="JBHSDU010000006">
    <property type="protein sequence ID" value="MFC4311642.1"/>
    <property type="molecule type" value="Genomic_DNA"/>
</dbReference>
<dbReference type="PANTHER" id="PTHR20856">
    <property type="entry name" value="DNA-DIRECTED RNA POLYMERASE I SUBUNIT 2"/>
    <property type="match status" value="1"/>
</dbReference>
<dbReference type="InterPro" id="IPR037034">
    <property type="entry name" value="RNA_pol_Rpb2_2_sf"/>
</dbReference>